<comment type="caution">
    <text evidence="1">The sequence shown here is derived from an EMBL/GenBank/DDBJ whole genome shotgun (WGS) entry which is preliminary data.</text>
</comment>
<evidence type="ECO:0000313" key="1">
    <source>
        <dbReference type="EMBL" id="KAK6759017.1"/>
    </source>
</evidence>
<reference evidence="1 2" key="1">
    <citation type="submission" date="2023-08" db="EMBL/GenBank/DDBJ databases">
        <title>A Necator americanus chromosomal reference genome.</title>
        <authorList>
            <person name="Ilik V."/>
            <person name="Petrzelkova K.J."/>
            <person name="Pardy F."/>
            <person name="Fuh T."/>
            <person name="Niatou-Singa F.S."/>
            <person name="Gouil Q."/>
            <person name="Baker L."/>
            <person name="Ritchie M.E."/>
            <person name="Jex A.R."/>
            <person name="Gazzola D."/>
            <person name="Li H."/>
            <person name="Toshio Fujiwara R."/>
            <person name="Zhan B."/>
            <person name="Aroian R.V."/>
            <person name="Pafco B."/>
            <person name="Schwarz E.M."/>
        </authorList>
    </citation>
    <scope>NUCLEOTIDE SEQUENCE [LARGE SCALE GENOMIC DNA]</scope>
    <source>
        <strain evidence="1 2">Aroian</strain>
        <tissue evidence="1">Whole animal</tissue>
    </source>
</reference>
<accession>A0ABR1E8L2</accession>
<dbReference type="EMBL" id="JAVFWL010000005">
    <property type="protein sequence ID" value="KAK6759017.1"/>
    <property type="molecule type" value="Genomic_DNA"/>
</dbReference>
<protein>
    <submittedName>
        <fullName evidence="1">Uncharacterized protein</fullName>
    </submittedName>
</protein>
<evidence type="ECO:0000313" key="2">
    <source>
        <dbReference type="Proteomes" id="UP001303046"/>
    </source>
</evidence>
<sequence length="72" mass="8362">MAELLEHGYHHPSETRNLVGAYTRENEMLTDVSLSLPARARKLAAAKRAARKRMNLRKKNLLKKTLHKKKRN</sequence>
<gene>
    <name evidence="1" type="primary">Necator_chrV.g21108</name>
    <name evidence="1" type="ORF">RB195_016315</name>
</gene>
<keyword evidence="2" id="KW-1185">Reference proteome</keyword>
<dbReference type="Proteomes" id="UP001303046">
    <property type="component" value="Unassembled WGS sequence"/>
</dbReference>
<name>A0ABR1E8L2_NECAM</name>
<proteinExistence type="predicted"/>
<organism evidence="1 2">
    <name type="scientific">Necator americanus</name>
    <name type="common">Human hookworm</name>
    <dbReference type="NCBI Taxonomy" id="51031"/>
    <lineage>
        <taxon>Eukaryota</taxon>
        <taxon>Metazoa</taxon>
        <taxon>Ecdysozoa</taxon>
        <taxon>Nematoda</taxon>
        <taxon>Chromadorea</taxon>
        <taxon>Rhabditida</taxon>
        <taxon>Rhabditina</taxon>
        <taxon>Rhabditomorpha</taxon>
        <taxon>Strongyloidea</taxon>
        <taxon>Ancylostomatidae</taxon>
        <taxon>Bunostominae</taxon>
        <taxon>Necator</taxon>
    </lineage>
</organism>